<accession>A0ACC1PNW7</accession>
<gene>
    <name evidence="1" type="ORF">NUW58_g948</name>
</gene>
<protein>
    <submittedName>
        <fullName evidence="1">Uncharacterized protein</fullName>
    </submittedName>
</protein>
<organism evidence="1 2">
    <name type="scientific">Xylaria curta</name>
    <dbReference type="NCBI Taxonomy" id="42375"/>
    <lineage>
        <taxon>Eukaryota</taxon>
        <taxon>Fungi</taxon>
        <taxon>Dikarya</taxon>
        <taxon>Ascomycota</taxon>
        <taxon>Pezizomycotina</taxon>
        <taxon>Sordariomycetes</taxon>
        <taxon>Xylariomycetidae</taxon>
        <taxon>Xylariales</taxon>
        <taxon>Xylariaceae</taxon>
        <taxon>Xylaria</taxon>
    </lineage>
</organism>
<keyword evidence="2" id="KW-1185">Reference proteome</keyword>
<sequence length="91" mass="9518">MPSKTGLEKQDRARDGGMGEPEPHWASALDAIASNAVAKLKNRVMTTIARVATVVIPIVHDDLAETTLGVVNAPIQDDDGLSSLAGISGKR</sequence>
<dbReference type="EMBL" id="JAPDGR010000093">
    <property type="protein sequence ID" value="KAJ2996504.1"/>
    <property type="molecule type" value="Genomic_DNA"/>
</dbReference>
<comment type="caution">
    <text evidence="1">The sequence shown here is derived from an EMBL/GenBank/DDBJ whole genome shotgun (WGS) entry which is preliminary data.</text>
</comment>
<dbReference type="Proteomes" id="UP001143856">
    <property type="component" value="Unassembled WGS sequence"/>
</dbReference>
<proteinExistence type="predicted"/>
<evidence type="ECO:0000313" key="1">
    <source>
        <dbReference type="EMBL" id="KAJ2996504.1"/>
    </source>
</evidence>
<evidence type="ECO:0000313" key="2">
    <source>
        <dbReference type="Proteomes" id="UP001143856"/>
    </source>
</evidence>
<name>A0ACC1PNW7_9PEZI</name>
<reference evidence="1" key="1">
    <citation type="submission" date="2022-10" db="EMBL/GenBank/DDBJ databases">
        <title>Genome Sequence of Xylaria curta.</title>
        <authorList>
            <person name="Buettner E."/>
        </authorList>
    </citation>
    <scope>NUCLEOTIDE SEQUENCE</scope>
    <source>
        <strain evidence="1">Babe10</strain>
    </source>
</reference>